<feature type="region of interest" description="Disordered" evidence="1">
    <location>
        <begin position="32"/>
        <end position="51"/>
    </location>
</feature>
<accession>A0A5B7CI80</accession>
<proteinExistence type="predicted"/>
<evidence type="ECO:0000313" key="2">
    <source>
        <dbReference type="EMBL" id="MPC08948.1"/>
    </source>
</evidence>
<keyword evidence="3" id="KW-1185">Reference proteome</keyword>
<evidence type="ECO:0000313" key="3">
    <source>
        <dbReference type="Proteomes" id="UP000324222"/>
    </source>
</evidence>
<dbReference type="EMBL" id="VSRR010000049">
    <property type="protein sequence ID" value="MPC08948.1"/>
    <property type="molecule type" value="Genomic_DNA"/>
</dbReference>
<dbReference type="Proteomes" id="UP000324222">
    <property type="component" value="Unassembled WGS sequence"/>
</dbReference>
<gene>
    <name evidence="2" type="ORF">E2C01_001544</name>
</gene>
<evidence type="ECO:0000256" key="1">
    <source>
        <dbReference type="SAM" id="MobiDB-lite"/>
    </source>
</evidence>
<name>A0A5B7CI80_PORTR</name>
<sequence>MTGRPPECMEPLRVSPTTRCPTWYGKALHLRSCQNPSKGQGRPGDQQTSRFLSPAPKLSQLAEASLVYLTTSPASSSSISDSRDEISSPSIQLHRHAVCKLSIAPELSVSFTLVSDSAGASWLTTGRFIFSVTSSYPPPPPPSPRKAYISFPHLPPVHGLPFITLQFTMHEFGSQEESHLYLRKLVMCT</sequence>
<reference evidence="2 3" key="1">
    <citation type="submission" date="2019-05" db="EMBL/GenBank/DDBJ databases">
        <title>Another draft genome of Portunus trituberculatus and its Hox gene families provides insights of decapod evolution.</title>
        <authorList>
            <person name="Jeong J.-H."/>
            <person name="Song I."/>
            <person name="Kim S."/>
            <person name="Choi T."/>
            <person name="Kim D."/>
            <person name="Ryu S."/>
            <person name="Kim W."/>
        </authorList>
    </citation>
    <scope>NUCLEOTIDE SEQUENCE [LARGE SCALE GENOMIC DNA]</scope>
    <source>
        <tissue evidence="2">Muscle</tissue>
    </source>
</reference>
<comment type="caution">
    <text evidence="2">The sequence shown here is derived from an EMBL/GenBank/DDBJ whole genome shotgun (WGS) entry which is preliminary data.</text>
</comment>
<organism evidence="2 3">
    <name type="scientific">Portunus trituberculatus</name>
    <name type="common">Swimming crab</name>
    <name type="synonym">Neptunus trituberculatus</name>
    <dbReference type="NCBI Taxonomy" id="210409"/>
    <lineage>
        <taxon>Eukaryota</taxon>
        <taxon>Metazoa</taxon>
        <taxon>Ecdysozoa</taxon>
        <taxon>Arthropoda</taxon>
        <taxon>Crustacea</taxon>
        <taxon>Multicrustacea</taxon>
        <taxon>Malacostraca</taxon>
        <taxon>Eumalacostraca</taxon>
        <taxon>Eucarida</taxon>
        <taxon>Decapoda</taxon>
        <taxon>Pleocyemata</taxon>
        <taxon>Brachyura</taxon>
        <taxon>Eubrachyura</taxon>
        <taxon>Portunoidea</taxon>
        <taxon>Portunidae</taxon>
        <taxon>Portuninae</taxon>
        <taxon>Portunus</taxon>
    </lineage>
</organism>
<protein>
    <submittedName>
        <fullName evidence="2">Uncharacterized protein</fullName>
    </submittedName>
</protein>
<dbReference type="AlphaFoldDB" id="A0A5B7CI80"/>